<sequence length="394" mass="43083">MLTLLRVPRLNKNSKNSNGQELEKTLEESKEMDIKRKENKTSDTPLALDSTNTEKETSLEETKIGEILIQGLTEDMVTVLIRACVSMLGVPVDPDTLHATLRLCLRLTRDHKYAMMFAELKSTRMILNLTQSSGFNGFTPLVTLLLRHIIEDPCTLRHTMEKVVRSAATSGAGSTTSGVVSGSLGSREINYILRVLGPAACRNPDIFTEVANCCIRIALPAPRGSGTASDDEFENLRIKGPNAVQLVKTTPLKPSPLPVIPDTIKEVIYDMLNALAAYHAPEEADKSDPKPGGMTQEVGQLLQDMGDDVYQQYRSLTRQSSDFDAQTGFSINSQVFAADGSSTETSASGVSQGEGNGFTFLFCSYSLRGQLEETGCPGQAVEEYRHNCHVYLPK</sequence>
<feature type="compositionally biased region" description="Basic and acidic residues" evidence="1">
    <location>
        <begin position="21"/>
        <end position="41"/>
    </location>
</feature>
<gene>
    <name evidence="3" type="primary">LOC104981461</name>
</gene>
<protein>
    <submittedName>
        <fullName evidence="3">E3 ubiquitin-protein ligase HUWE1-like</fullName>
    </submittedName>
</protein>
<keyword evidence="2" id="KW-1185">Reference proteome</keyword>
<dbReference type="KEGG" id="bbis:104981461"/>
<evidence type="ECO:0000256" key="1">
    <source>
        <dbReference type="SAM" id="MobiDB-lite"/>
    </source>
</evidence>
<dbReference type="RefSeq" id="XP_010828896.1">
    <property type="nucleotide sequence ID" value="XM_010830594.1"/>
</dbReference>
<feature type="compositionally biased region" description="Polar residues" evidence="1">
    <location>
        <begin position="11"/>
        <end position="20"/>
    </location>
</feature>
<accession>A0A6P3GH92</accession>
<organism evidence="2 3">
    <name type="scientific">Bison bison bison</name>
    <name type="common">North American plains bison</name>
    <dbReference type="NCBI Taxonomy" id="43346"/>
    <lineage>
        <taxon>Eukaryota</taxon>
        <taxon>Metazoa</taxon>
        <taxon>Chordata</taxon>
        <taxon>Craniata</taxon>
        <taxon>Vertebrata</taxon>
        <taxon>Euteleostomi</taxon>
        <taxon>Mammalia</taxon>
        <taxon>Eutheria</taxon>
        <taxon>Laurasiatheria</taxon>
        <taxon>Artiodactyla</taxon>
        <taxon>Ruminantia</taxon>
        <taxon>Pecora</taxon>
        <taxon>Bovidae</taxon>
        <taxon>Bovinae</taxon>
        <taxon>Bison</taxon>
    </lineage>
</organism>
<feature type="region of interest" description="Disordered" evidence="1">
    <location>
        <begin position="7"/>
        <end position="55"/>
    </location>
</feature>
<dbReference type="GeneID" id="104981461"/>
<dbReference type="AlphaFoldDB" id="A0A6P3GH92"/>
<evidence type="ECO:0000313" key="2">
    <source>
        <dbReference type="Proteomes" id="UP000515208"/>
    </source>
</evidence>
<dbReference type="Proteomes" id="UP000515208">
    <property type="component" value="Unplaced"/>
</dbReference>
<name>A0A6P3GH92_BISBB</name>
<evidence type="ECO:0000313" key="3">
    <source>
        <dbReference type="RefSeq" id="XP_010828896.1"/>
    </source>
</evidence>
<proteinExistence type="predicted"/>
<reference evidence="3" key="1">
    <citation type="submission" date="2025-08" db="UniProtKB">
        <authorList>
            <consortium name="RefSeq"/>
        </authorList>
    </citation>
    <scope>IDENTIFICATION</scope>
    <source>
        <tissue evidence="3">Blood</tissue>
    </source>
</reference>